<dbReference type="InterPro" id="IPR042095">
    <property type="entry name" value="SUMF_sf"/>
</dbReference>
<dbReference type="PANTHER" id="PTHR23150:SF19">
    <property type="entry name" value="FORMYLGLYCINE-GENERATING ENZYME"/>
    <property type="match status" value="1"/>
</dbReference>
<protein>
    <submittedName>
        <fullName evidence="2">SUMF1/EgtB/PvdO family nonheme iron enzyme</fullName>
    </submittedName>
</protein>
<dbReference type="Gene3D" id="3.90.1580.10">
    <property type="entry name" value="paralog of FGE (formylglycine-generating enzyme)"/>
    <property type="match status" value="1"/>
</dbReference>
<reference evidence="2 3" key="1">
    <citation type="journal article" date="2019" name="Microbiome">
        <title>Annotated bacterial chromosomes from frame-shift-corrected long-read metagenomic data.</title>
        <authorList>
            <person name="Arumugam K."/>
            <person name="Bagci C."/>
            <person name="Bessarab I."/>
            <person name="Beier S."/>
            <person name="Buchfink B."/>
            <person name="Gorska A."/>
            <person name="Qiu G."/>
            <person name="Huson D.H."/>
            <person name="Williams R.B.H."/>
        </authorList>
    </citation>
    <scope>NUCLEOTIDE SEQUENCE [LARGE SCALE GENOMIC DNA]</scope>
    <source>
        <strain evidence="2">SSA1</strain>
    </source>
</reference>
<proteinExistence type="predicted"/>
<dbReference type="EMBL" id="CP058708">
    <property type="protein sequence ID" value="QLH51918.1"/>
    <property type="molecule type" value="Genomic_DNA"/>
</dbReference>
<gene>
    <name evidence="2" type="ORF">HWD57_20610</name>
</gene>
<dbReference type="GO" id="GO:0120147">
    <property type="term" value="F:formylglycine-generating oxidase activity"/>
    <property type="evidence" value="ECO:0007669"/>
    <property type="project" value="TreeGrafter"/>
</dbReference>
<dbReference type="InterPro" id="IPR016187">
    <property type="entry name" value="CTDL_fold"/>
</dbReference>
<sequence length="273" mass="30570">MRALLDDPATTPARRAAIDDRLAMLPEGDRRPGVGLRADGVPDIVWHAIPGGEVRLEIEAKGLWKRLCGRPSFRVEPFHIARYPVTVAQWRPFVAAPDGYDALVRQPLGWDPAPQRGHDNQPATLLTWIEAMAYCRWLSGLLGYPVRLPTEWEWQQAASGGEPANDYPWGDWQEGRANTYESRLGRLTAVGLHPAGQSAQGVLDLAGNVWEWCLNESDAPKKVAEGGDARRVVRGGSWIYVRDFARCAYRHHVHPGARFDDVGFRMWCDSPIF</sequence>
<dbReference type="InterPro" id="IPR005532">
    <property type="entry name" value="SUMF_dom"/>
</dbReference>
<dbReference type="Proteomes" id="UP000509684">
    <property type="component" value="Chromosome"/>
</dbReference>
<dbReference type="AlphaFoldDB" id="A0A7D5SHE7"/>
<organism evidence="2 3">
    <name type="scientific">Candidatus Accumulibacter cognatus</name>
    <dbReference type="NCBI Taxonomy" id="2954383"/>
    <lineage>
        <taxon>Bacteria</taxon>
        <taxon>Pseudomonadati</taxon>
        <taxon>Pseudomonadota</taxon>
        <taxon>Betaproteobacteria</taxon>
        <taxon>Candidatus Accumulibacter</taxon>
    </lineage>
</organism>
<dbReference type="KEGG" id="acog:HWD57_20610"/>
<feature type="domain" description="Sulfatase-modifying factor enzyme-like" evidence="1">
    <location>
        <begin position="49"/>
        <end position="266"/>
    </location>
</feature>
<name>A0A7D5SHE7_9PROT</name>
<dbReference type="PANTHER" id="PTHR23150">
    <property type="entry name" value="SULFATASE MODIFYING FACTOR 1, 2"/>
    <property type="match status" value="1"/>
</dbReference>
<dbReference type="Pfam" id="PF03781">
    <property type="entry name" value="FGE-sulfatase"/>
    <property type="match status" value="1"/>
</dbReference>
<accession>A0A7D5SHE7</accession>
<evidence type="ECO:0000259" key="1">
    <source>
        <dbReference type="Pfam" id="PF03781"/>
    </source>
</evidence>
<dbReference type="SUPFAM" id="SSF56436">
    <property type="entry name" value="C-type lectin-like"/>
    <property type="match status" value="1"/>
</dbReference>
<evidence type="ECO:0000313" key="3">
    <source>
        <dbReference type="Proteomes" id="UP000509684"/>
    </source>
</evidence>
<dbReference type="InterPro" id="IPR051043">
    <property type="entry name" value="Sulfatase_Mod_Factor_Kinase"/>
</dbReference>
<evidence type="ECO:0000313" key="2">
    <source>
        <dbReference type="EMBL" id="QLH51918.1"/>
    </source>
</evidence>